<keyword evidence="2" id="KW-1003">Cell membrane</keyword>
<dbReference type="Proteomes" id="UP000191418">
    <property type="component" value="Unassembled WGS sequence"/>
</dbReference>
<evidence type="ECO:0000256" key="6">
    <source>
        <dbReference type="SAM" id="Phobius"/>
    </source>
</evidence>
<accession>A0A1T4RCN1</accession>
<feature type="transmembrane region" description="Helical" evidence="6">
    <location>
        <begin position="96"/>
        <end position="119"/>
    </location>
</feature>
<evidence type="ECO:0000256" key="5">
    <source>
        <dbReference type="ARBA" id="ARBA00023136"/>
    </source>
</evidence>
<protein>
    <recommendedName>
        <fullName evidence="7">Sulfatase N-terminal domain-containing protein</fullName>
    </recommendedName>
</protein>
<dbReference type="InterPro" id="IPR017850">
    <property type="entry name" value="Alkaline_phosphatase_core_sf"/>
</dbReference>
<comment type="caution">
    <text evidence="8">The sequence shown here is derived from an EMBL/GenBank/DDBJ whole genome shotgun (WGS) entry which is preliminary data.</text>
</comment>
<dbReference type="RefSeq" id="WP_078745858.1">
    <property type="nucleotide sequence ID" value="NZ_FUXG01000015.1"/>
</dbReference>
<dbReference type="STRING" id="64969.SAMN02745127_02294"/>
<evidence type="ECO:0000256" key="3">
    <source>
        <dbReference type="ARBA" id="ARBA00022692"/>
    </source>
</evidence>
<dbReference type="InterPro" id="IPR000917">
    <property type="entry name" value="Sulfatase_N"/>
</dbReference>
<dbReference type="EMBL" id="MTSM01000012">
    <property type="protein sequence ID" value="OPX55181.1"/>
    <property type="molecule type" value="Genomic_DNA"/>
</dbReference>
<dbReference type="OrthoDB" id="9760224at2"/>
<evidence type="ECO:0000256" key="1">
    <source>
        <dbReference type="ARBA" id="ARBA00004651"/>
    </source>
</evidence>
<feature type="transmembrane region" description="Helical" evidence="6">
    <location>
        <begin position="67"/>
        <end position="89"/>
    </location>
</feature>
<dbReference type="PANTHER" id="PTHR47371:SF3">
    <property type="entry name" value="PHOSPHOGLYCEROL TRANSFERASE I"/>
    <property type="match status" value="1"/>
</dbReference>
<keyword evidence="9" id="KW-1185">Reference proteome</keyword>
<dbReference type="Pfam" id="PF00884">
    <property type="entry name" value="Sulfatase"/>
    <property type="match status" value="1"/>
</dbReference>
<dbReference type="InterPro" id="IPR050448">
    <property type="entry name" value="OpgB/LTA_synthase_biosynth"/>
</dbReference>
<feature type="transmembrane region" description="Helical" evidence="6">
    <location>
        <begin position="21"/>
        <end position="40"/>
    </location>
</feature>
<organism evidence="8 9">
    <name type="scientific">Oceanospirillum multiglobuliferum</name>
    <dbReference type="NCBI Taxonomy" id="64969"/>
    <lineage>
        <taxon>Bacteria</taxon>
        <taxon>Pseudomonadati</taxon>
        <taxon>Pseudomonadota</taxon>
        <taxon>Gammaproteobacteria</taxon>
        <taxon>Oceanospirillales</taxon>
        <taxon>Oceanospirillaceae</taxon>
        <taxon>Oceanospirillum</taxon>
    </lineage>
</organism>
<feature type="transmembrane region" description="Helical" evidence="6">
    <location>
        <begin position="189"/>
        <end position="208"/>
    </location>
</feature>
<keyword evidence="5 6" id="KW-0472">Membrane</keyword>
<name>A0A1T4RCN1_9GAMM</name>
<dbReference type="PANTHER" id="PTHR47371">
    <property type="entry name" value="LIPOTEICHOIC ACID SYNTHASE"/>
    <property type="match status" value="1"/>
</dbReference>
<sequence>MWKLKRFNHYHQIIVKQWLTAAIFLLFAAIFRVVMLWQYGSSELIVSHSDDLLNAFWMGMRFDLKTAAIFLALFQLVAFFTLLVPFLNINALLNRLFTPFATLFFLFLTALSIGNHFYFGFYQSPINALVFGLVEDDTRSVLKTIWSDYPVVWGLGCLLILTALQVYFLKGLTNSLKRFNQWHPSFPVMLIYIPLSLFLTALAGRGTVGTFPLRDLDMAVSTNTFINQLIPNGAQSLFLAWTEREMNQISNDVNVGLTSRGFDSALAAGQVLGIKANSEGELYQSLYQRTPIQPAIEKNPPHVVFALMESMGRHLLHYHGEGNDLMGRLAPHAQSDLLLMNFTSSQHGTHPSLEALLLNSPVTPLTQSRYGYQSYRSAAAKPYKDAGYKTVFLTAGPATWRSLDTALPRQYFDRVLSKTDILRRFPEAGTSTWGVDDDYMFRYASELLAEAEAKGEKLFLFMLSITNHPPYQVGSGYQPKPINLLKFGARVIDDRIMAENILKTYQYANDSLGGFIDRVKANPALAQKTLIAASGDHNTRTFFNYEGDNELHLKYGVPFYFYLPKAYQGNAILDANRFGSHWDIFPTLYQHSLSSAEYLALGQDLITPPKNGLQASSIANISYVLTAAGAATNSPQPQYYHWDRQAEHLSASPVPPAEESTDLVQAVNQARARMALFDWQIRVQALKHPAAQ</sequence>
<feature type="domain" description="Sulfatase N-terminal" evidence="7">
    <location>
        <begin position="301"/>
        <end position="591"/>
    </location>
</feature>
<evidence type="ECO:0000313" key="9">
    <source>
        <dbReference type="Proteomes" id="UP000191418"/>
    </source>
</evidence>
<dbReference type="GO" id="GO:0005886">
    <property type="term" value="C:plasma membrane"/>
    <property type="evidence" value="ECO:0007669"/>
    <property type="project" value="UniProtKB-SubCell"/>
</dbReference>
<comment type="subcellular location">
    <subcellularLocation>
        <location evidence="1">Cell membrane</location>
        <topology evidence="1">Multi-pass membrane protein</topology>
    </subcellularLocation>
</comment>
<evidence type="ECO:0000256" key="2">
    <source>
        <dbReference type="ARBA" id="ARBA00022475"/>
    </source>
</evidence>
<dbReference type="CDD" id="cd16015">
    <property type="entry name" value="LTA_synthase"/>
    <property type="match status" value="1"/>
</dbReference>
<dbReference type="Gene3D" id="3.40.720.10">
    <property type="entry name" value="Alkaline Phosphatase, subunit A"/>
    <property type="match status" value="1"/>
</dbReference>
<reference evidence="8 9" key="1">
    <citation type="submission" date="2017-01" db="EMBL/GenBank/DDBJ databases">
        <title>Genome Sequencing of a Marine Spirillum, Oceanospirillum multiglobuliferum ATCC 33336, from Japan.</title>
        <authorList>
            <person name="Carney J.G."/>
            <person name="Trachtenberg A.M."/>
            <person name="Rheaume B.A."/>
            <person name="Linnane J.D."/>
            <person name="Pitts N.L."/>
            <person name="Mykles D.L."/>
            <person name="Maclea K.S."/>
        </authorList>
    </citation>
    <scope>NUCLEOTIDE SEQUENCE [LARGE SCALE GENOMIC DNA]</scope>
    <source>
        <strain evidence="8 9">ATCC 33336</strain>
    </source>
</reference>
<dbReference type="SUPFAM" id="SSF53649">
    <property type="entry name" value="Alkaline phosphatase-like"/>
    <property type="match status" value="1"/>
</dbReference>
<dbReference type="AlphaFoldDB" id="A0A1T4RCN1"/>
<evidence type="ECO:0000256" key="4">
    <source>
        <dbReference type="ARBA" id="ARBA00022989"/>
    </source>
</evidence>
<evidence type="ECO:0000313" key="8">
    <source>
        <dbReference type="EMBL" id="OPX55181.1"/>
    </source>
</evidence>
<gene>
    <name evidence="8" type="ORF">BTE48_10515</name>
</gene>
<keyword evidence="3 6" id="KW-0812">Transmembrane</keyword>
<keyword evidence="4 6" id="KW-1133">Transmembrane helix</keyword>
<proteinExistence type="predicted"/>
<evidence type="ECO:0000259" key="7">
    <source>
        <dbReference type="Pfam" id="PF00884"/>
    </source>
</evidence>
<feature type="transmembrane region" description="Helical" evidence="6">
    <location>
        <begin position="151"/>
        <end position="169"/>
    </location>
</feature>